<dbReference type="GO" id="GO:0005737">
    <property type="term" value="C:cytoplasm"/>
    <property type="evidence" value="ECO:0007669"/>
    <property type="project" value="TreeGrafter"/>
</dbReference>
<dbReference type="AlphaFoldDB" id="A0A0L8V739"/>
<dbReference type="InterPro" id="IPR050126">
    <property type="entry name" value="Ap4A_hydrolase"/>
</dbReference>
<dbReference type="PANTHER" id="PTHR42850">
    <property type="entry name" value="METALLOPHOSPHOESTERASE"/>
    <property type="match status" value="1"/>
</dbReference>
<proteinExistence type="predicted"/>
<dbReference type="PATRIC" id="fig|1409788.3.peg.3010"/>
<evidence type="ECO:0000259" key="1">
    <source>
        <dbReference type="Pfam" id="PF00149"/>
    </source>
</evidence>
<dbReference type="InterPro" id="IPR004843">
    <property type="entry name" value="Calcineurin-like_PHP"/>
</dbReference>
<name>A0A0L8V739_9BACT</name>
<dbReference type="OrthoDB" id="7550081at2"/>
<dbReference type="GO" id="GO:0016791">
    <property type="term" value="F:phosphatase activity"/>
    <property type="evidence" value="ECO:0007669"/>
    <property type="project" value="TreeGrafter"/>
</dbReference>
<dbReference type="InterPro" id="IPR029052">
    <property type="entry name" value="Metallo-depent_PP-like"/>
</dbReference>
<accession>A0A0L8V739</accession>
<dbReference type="PANTHER" id="PTHR42850:SF7">
    <property type="entry name" value="BIS(5'-NUCLEOSYL)-TETRAPHOSPHATASE PRPE [ASYMMETRICAL]"/>
    <property type="match status" value="1"/>
</dbReference>
<dbReference type="Proteomes" id="UP000036958">
    <property type="component" value="Unassembled WGS sequence"/>
</dbReference>
<dbReference type="RefSeq" id="WP_053184559.1">
    <property type="nucleotide sequence ID" value="NZ_LGIA01000167.1"/>
</dbReference>
<protein>
    <recommendedName>
        <fullName evidence="1">Calcineurin-like phosphoesterase domain-containing protein</fullName>
    </recommendedName>
</protein>
<dbReference type="Gene3D" id="3.60.21.10">
    <property type="match status" value="1"/>
</dbReference>
<organism evidence="2 3">
    <name type="scientific">Sunxiuqinia dokdonensis</name>
    <dbReference type="NCBI Taxonomy" id="1409788"/>
    <lineage>
        <taxon>Bacteria</taxon>
        <taxon>Pseudomonadati</taxon>
        <taxon>Bacteroidota</taxon>
        <taxon>Bacteroidia</taxon>
        <taxon>Marinilabiliales</taxon>
        <taxon>Prolixibacteraceae</taxon>
        <taxon>Sunxiuqinia</taxon>
    </lineage>
</organism>
<keyword evidence="3" id="KW-1185">Reference proteome</keyword>
<evidence type="ECO:0000313" key="3">
    <source>
        <dbReference type="Proteomes" id="UP000036958"/>
    </source>
</evidence>
<comment type="caution">
    <text evidence="2">The sequence shown here is derived from an EMBL/GenBank/DDBJ whole genome shotgun (WGS) entry which is preliminary data.</text>
</comment>
<reference evidence="3" key="1">
    <citation type="submission" date="2015-07" db="EMBL/GenBank/DDBJ databases">
        <title>Genome sequencing of Sunxiuqinia dokdonensis strain SK.</title>
        <authorList>
            <person name="Ahn S."/>
            <person name="Kim B.-C."/>
        </authorList>
    </citation>
    <scope>NUCLEOTIDE SEQUENCE [LARGE SCALE GENOMIC DNA]</scope>
    <source>
        <strain evidence="3">SK</strain>
    </source>
</reference>
<dbReference type="EMBL" id="LGIA01000167">
    <property type="protein sequence ID" value="KOH44256.1"/>
    <property type="molecule type" value="Genomic_DNA"/>
</dbReference>
<feature type="domain" description="Calcineurin-like phosphoesterase" evidence="1">
    <location>
        <begin position="4"/>
        <end position="144"/>
    </location>
</feature>
<dbReference type="SUPFAM" id="SSF56300">
    <property type="entry name" value="Metallo-dependent phosphatases"/>
    <property type="match status" value="1"/>
</dbReference>
<dbReference type="STRING" id="1409788.NC99_29270"/>
<gene>
    <name evidence="2" type="ORF">NC99_29270</name>
</gene>
<dbReference type="Pfam" id="PF00149">
    <property type="entry name" value="Metallophos"/>
    <property type="match status" value="1"/>
</dbReference>
<sequence>MYDIIGDVHGQAGILKDLLKSMGYEKKDGVFSHETRKAVFVGDFINRGPRIRDTVNLVRSMVESESALAILGNHELNAILFDLKDKSGKLFNKRSSKYRLPLNQTLEEFAPYPEEYKSHLKWMRSLPMFLELDGIRIVHACWRDENIDLLKEHITDDRLKKSFLRKISKNNTELSAAFWQTCKGIDFQLPKDLLVYDDRGQPHRSFRSKWWLNPKGMNFRELSFESRFELPPYTIPPELNGYREPYGANDPIVFFGHYCLKNGDNILAPNLCCLDSCISRNGKLTAYRWSGEKKLVPENIVK</sequence>
<evidence type="ECO:0000313" key="2">
    <source>
        <dbReference type="EMBL" id="KOH44256.1"/>
    </source>
</evidence>